<keyword evidence="2" id="KW-1185">Reference proteome</keyword>
<feature type="transmembrane region" description="Helical" evidence="1">
    <location>
        <begin position="32"/>
        <end position="52"/>
    </location>
</feature>
<reference evidence="3" key="1">
    <citation type="submission" date="2022-11" db="UniProtKB">
        <authorList>
            <consortium name="WormBaseParasite"/>
        </authorList>
    </citation>
    <scope>IDENTIFICATION</scope>
</reference>
<sequence>MASGPSQTDNEIETLAEEANGNIHHVFEAPQYWEALLIVTAIIAISTVITFVPIKCISVMTKICQKGEISNRTNQICTRICQILHNYCSFWSFLRLNNNATPHCTLQDTHIRRHELMLGRNKGDNF</sequence>
<evidence type="ECO:0000313" key="3">
    <source>
        <dbReference type="WBParaSite" id="PEQ_0001280401-mRNA-1"/>
    </source>
</evidence>
<protein>
    <submittedName>
        <fullName evidence="3">Uncharacterized protein</fullName>
    </submittedName>
</protein>
<keyword evidence="1" id="KW-0812">Transmembrane</keyword>
<evidence type="ECO:0000256" key="1">
    <source>
        <dbReference type="SAM" id="Phobius"/>
    </source>
</evidence>
<evidence type="ECO:0000313" key="2">
    <source>
        <dbReference type="Proteomes" id="UP000887564"/>
    </source>
</evidence>
<keyword evidence="1" id="KW-1133">Transmembrane helix</keyword>
<dbReference type="Proteomes" id="UP000887564">
    <property type="component" value="Unplaced"/>
</dbReference>
<dbReference type="WBParaSite" id="PEQ_0001280401-mRNA-1">
    <property type="protein sequence ID" value="PEQ_0001280401-mRNA-1"/>
    <property type="gene ID" value="PEQ_0001280401"/>
</dbReference>
<proteinExistence type="predicted"/>
<organism evidence="2 3">
    <name type="scientific">Parascaris equorum</name>
    <name type="common">Equine roundworm</name>
    <dbReference type="NCBI Taxonomy" id="6256"/>
    <lineage>
        <taxon>Eukaryota</taxon>
        <taxon>Metazoa</taxon>
        <taxon>Ecdysozoa</taxon>
        <taxon>Nematoda</taxon>
        <taxon>Chromadorea</taxon>
        <taxon>Rhabditida</taxon>
        <taxon>Spirurina</taxon>
        <taxon>Ascaridomorpha</taxon>
        <taxon>Ascaridoidea</taxon>
        <taxon>Ascarididae</taxon>
        <taxon>Parascaris</taxon>
    </lineage>
</organism>
<keyword evidence="1" id="KW-0472">Membrane</keyword>
<name>A0A914S6J7_PAREQ</name>
<accession>A0A914S6J7</accession>
<dbReference type="AlphaFoldDB" id="A0A914S6J7"/>